<keyword evidence="2" id="KW-0378">Hydrolase</keyword>
<evidence type="ECO:0000313" key="2">
    <source>
        <dbReference type="EMBL" id="OOM75270.1"/>
    </source>
</evidence>
<dbReference type="PANTHER" id="PTHR43283:SF3">
    <property type="entry name" value="BETA-LACTAMASE FAMILY PROTEIN (AFU_ORTHOLOGUE AFUA_5G07500)"/>
    <property type="match status" value="1"/>
</dbReference>
<dbReference type="InterPro" id="IPR012338">
    <property type="entry name" value="Beta-lactam/transpept-like"/>
</dbReference>
<accession>A0A1S8TBV3</accession>
<feature type="domain" description="Beta-lactamase-related" evidence="1">
    <location>
        <begin position="12"/>
        <end position="374"/>
    </location>
</feature>
<dbReference type="Pfam" id="PF00144">
    <property type="entry name" value="Beta-lactamase"/>
    <property type="match status" value="1"/>
</dbReference>
<reference evidence="2 3" key="1">
    <citation type="submission" date="2016-05" db="EMBL/GenBank/DDBJ databases">
        <title>Microbial solvent formation.</title>
        <authorList>
            <person name="Poehlein A."/>
            <person name="Montoya Solano J.D."/>
            <person name="Flitsch S."/>
            <person name="Krabben P."/>
            <person name="Duerre P."/>
            <person name="Daniel R."/>
        </authorList>
    </citation>
    <scope>NUCLEOTIDE SEQUENCE [LARGE SCALE GENOMIC DNA]</scope>
    <source>
        <strain evidence="2 3">DSM 2619</strain>
    </source>
</reference>
<dbReference type="GO" id="GO:0016787">
    <property type="term" value="F:hydrolase activity"/>
    <property type="evidence" value="ECO:0007669"/>
    <property type="project" value="UniProtKB-KW"/>
</dbReference>
<dbReference type="PANTHER" id="PTHR43283">
    <property type="entry name" value="BETA-LACTAMASE-RELATED"/>
    <property type="match status" value="1"/>
</dbReference>
<dbReference type="Proteomes" id="UP000190890">
    <property type="component" value="Unassembled WGS sequence"/>
</dbReference>
<keyword evidence="3" id="KW-1185">Reference proteome</keyword>
<dbReference type="STRING" id="29367.CLPUN_34000"/>
<comment type="caution">
    <text evidence="2">The sequence shown here is derived from an EMBL/GenBank/DDBJ whole genome shotgun (WGS) entry which is preliminary data.</text>
</comment>
<dbReference type="RefSeq" id="WP_077848427.1">
    <property type="nucleotide sequence ID" value="NZ_LZZM01000188.1"/>
</dbReference>
<gene>
    <name evidence="2" type="primary">estB</name>
    <name evidence="2" type="ORF">CLPUN_34000</name>
</gene>
<proteinExistence type="predicted"/>
<dbReference type="Gene3D" id="3.40.710.10">
    <property type="entry name" value="DD-peptidase/beta-lactamase superfamily"/>
    <property type="match status" value="1"/>
</dbReference>
<dbReference type="EMBL" id="LZZM01000188">
    <property type="protein sequence ID" value="OOM75270.1"/>
    <property type="molecule type" value="Genomic_DNA"/>
</dbReference>
<protein>
    <submittedName>
        <fullName evidence="2">Esterase EstB</fullName>
        <ecNumber evidence="2">3.1.1.-</ecNumber>
    </submittedName>
</protein>
<evidence type="ECO:0000259" key="1">
    <source>
        <dbReference type="Pfam" id="PF00144"/>
    </source>
</evidence>
<dbReference type="InterPro" id="IPR001466">
    <property type="entry name" value="Beta-lactam-related"/>
</dbReference>
<evidence type="ECO:0000313" key="3">
    <source>
        <dbReference type="Proteomes" id="UP000190890"/>
    </source>
</evidence>
<dbReference type="OrthoDB" id="9797709at2"/>
<dbReference type="InterPro" id="IPR050789">
    <property type="entry name" value="Diverse_Enzym_Activities"/>
</dbReference>
<organism evidence="2 3">
    <name type="scientific">Clostridium puniceum</name>
    <dbReference type="NCBI Taxonomy" id="29367"/>
    <lineage>
        <taxon>Bacteria</taxon>
        <taxon>Bacillati</taxon>
        <taxon>Bacillota</taxon>
        <taxon>Clostridia</taxon>
        <taxon>Eubacteriales</taxon>
        <taxon>Clostridiaceae</taxon>
        <taxon>Clostridium</taxon>
    </lineage>
</organism>
<dbReference type="EC" id="3.1.1.-" evidence="2"/>
<dbReference type="SUPFAM" id="SSF56601">
    <property type="entry name" value="beta-lactamase/transpeptidase-like"/>
    <property type="match status" value="1"/>
</dbReference>
<dbReference type="AlphaFoldDB" id="A0A1S8TBV3"/>
<name>A0A1S8TBV3_9CLOT</name>
<sequence>MFGKNEMNQVKKILKDNIDNNVIAGGNLMIIKGGKEIFYHEDGLADREQGVPIKRDSIFRLYSMSKPVTAAAVMILLERGEIDLYEPVSKYLFGFKDQMVDKGESLVSAEREVTIKDLLSMTSGLVYGGDHRAGKDTEDLFQEIGSRLLGDSPISTIEAMNKLGRCRLAFQPGTSWEYGTSADVLGAIIEIVSGKRFGEFLKEELFKPLGMRDTGFWLPEKKRERLVKTYAYNKNGGLELYIGDHLGIIHQMDREPAFESGGAGLVSTIDDYGRFASMLMNKGSLDGVQILQPHTVKYLTSGTLNTMQQKSFDLWLTLCGHSYGNLMRVMTDCSKAGDLGSIGEYGWDGWLGAYFCNCPKENLTFLFMMQKTDAGTTTLTRKLRNIVLSSCCE</sequence>